<name>U5QHX3_GLOK1</name>
<sequence length="283" mass="31601">MVSTAHTDLQLKTADGLRLHLSRWEATVPVCGTVLVIPGKGEHGGRYTRLADCLAPMGWRVWGLDLRGQGRSEGPPARVDRFGQFLIDVEAALEGLGNTGKDRPVVLLGYSMGAVVATLAALEWPERIRGLICVSPAFSIENRLPRATKVAMHLLNWLAPHRILTREYNPARVTTDVREQERIAADPLINGITRARLVSELRRAGRLCIVRAERLTLPTLVLLAPVDAVVEVAGTRQFFDRLGSNDRMLKEYADCRHDLLHDHRSAQVQSDIQSWLQQRYVSR</sequence>
<keyword evidence="2" id="KW-0378">Hydrolase</keyword>
<dbReference type="InterPro" id="IPR022742">
    <property type="entry name" value="Hydrolase_4"/>
</dbReference>
<dbReference type="GO" id="GO:0016787">
    <property type="term" value="F:hydrolase activity"/>
    <property type="evidence" value="ECO:0007669"/>
    <property type="project" value="UniProtKB-KW"/>
</dbReference>
<organism evidence="2 3">
    <name type="scientific">Gloeobacter kilaueensis (strain ATCC BAA-2537 / CCAP 1431/1 / ULC 316 / JS1)</name>
    <dbReference type="NCBI Taxonomy" id="1183438"/>
    <lineage>
        <taxon>Bacteria</taxon>
        <taxon>Bacillati</taxon>
        <taxon>Cyanobacteriota</taxon>
        <taxon>Cyanophyceae</taxon>
        <taxon>Gloeobacterales</taxon>
        <taxon>Gloeobacteraceae</taxon>
        <taxon>Gloeobacter</taxon>
    </lineage>
</organism>
<dbReference type="PRINTS" id="PR00111">
    <property type="entry name" value="ABHYDROLASE"/>
</dbReference>
<dbReference type="STRING" id="1183438.GKIL_2222"/>
<dbReference type="AlphaFoldDB" id="U5QHX3"/>
<reference evidence="2 3" key="1">
    <citation type="journal article" date="2013" name="PLoS ONE">
        <title>Cultivation and Complete Genome Sequencing of Gloeobacter kilaueensis sp. nov., from a Lava Cave in Kilauea Caldera, Hawai'i.</title>
        <authorList>
            <person name="Saw J.H."/>
            <person name="Schatz M."/>
            <person name="Brown M.V."/>
            <person name="Kunkel D.D."/>
            <person name="Foster J.S."/>
            <person name="Shick H."/>
            <person name="Christensen S."/>
            <person name="Hou S."/>
            <person name="Wan X."/>
            <person name="Donachie S.P."/>
        </authorList>
    </citation>
    <scope>NUCLEOTIDE SEQUENCE [LARGE SCALE GENOMIC DNA]</scope>
    <source>
        <strain evidence="3">JS</strain>
    </source>
</reference>
<dbReference type="InterPro" id="IPR051044">
    <property type="entry name" value="MAG_DAG_Lipase"/>
</dbReference>
<dbReference type="eggNOG" id="COG2267">
    <property type="taxonomic scope" value="Bacteria"/>
</dbReference>
<dbReference type="Proteomes" id="UP000017396">
    <property type="component" value="Chromosome"/>
</dbReference>
<evidence type="ECO:0000259" key="1">
    <source>
        <dbReference type="Pfam" id="PF12146"/>
    </source>
</evidence>
<feature type="domain" description="Serine aminopeptidase S33" evidence="1">
    <location>
        <begin position="31"/>
        <end position="263"/>
    </location>
</feature>
<dbReference type="InterPro" id="IPR000073">
    <property type="entry name" value="AB_hydrolase_1"/>
</dbReference>
<dbReference type="HOGENOM" id="CLU_026209_7_2_3"/>
<dbReference type="Pfam" id="PF12146">
    <property type="entry name" value="Hydrolase_4"/>
    <property type="match status" value="1"/>
</dbReference>
<dbReference type="Gene3D" id="3.40.50.1820">
    <property type="entry name" value="alpha/beta hydrolase"/>
    <property type="match status" value="1"/>
</dbReference>
<evidence type="ECO:0000313" key="3">
    <source>
        <dbReference type="Proteomes" id="UP000017396"/>
    </source>
</evidence>
<dbReference type="InterPro" id="IPR029058">
    <property type="entry name" value="AB_hydrolase_fold"/>
</dbReference>
<gene>
    <name evidence="2" type="ORF">GKIL_2222</name>
</gene>
<dbReference type="PANTHER" id="PTHR11614">
    <property type="entry name" value="PHOSPHOLIPASE-RELATED"/>
    <property type="match status" value="1"/>
</dbReference>
<dbReference type="SUPFAM" id="SSF53474">
    <property type="entry name" value="alpha/beta-Hydrolases"/>
    <property type="match status" value="1"/>
</dbReference>
<dbReference type="RefSeq" id="WP_023173624.1">
    <property type="nucleotide sequence ID" value="NC_022600.1"/>
</dbReference>
<dbReference type="KEGG" id="glj:GKIL_2222"/>
<proteinExistence type="predicted"/>
<protein>
    <submittedName>
        <fullName evidence="2">Alpha/beta hydrolase fold protein</fullName>
    </submittedName>
</protein>
<keyword evidence="3" id="KW-1185">Reference proteome</keyword>
<evidence type="ECO:0000313" key="2">
    <source>
        <dbReference type="EMBL" id="AGY58468.1"/>
    </source>
</evidence>
<dbReference type="OrthoDB" id="9806902at2"/>
<accession>U5QHX3</accession>
<dbReference type="EMBL" id="CP003587">
    <property type="protein sequence ID" value="AGY58468.1"/>
    <property type="molecule type" value="Genomic_DNA"/>
</dbReference>